<dbReference type="WBParaSite" id="JU765_v2.g9186.t1">
    <property type="protein sequence ID" value="JU765_v2.g9186.t1"/>
    <property type="gene ID" value="JU765_v2.g9186"/>
</dbReference>
<dbReference type="Proteomes" id="UP000887576">
    <property type="component" value="Unplaced"/>
</dbReference>
<accession>A0AC34RR90</accession>
<organism evidence="1 2">
    <name type="scientific">Panagrolaimus sp. JU765</name>
    <dbReference type="NCBI Taxonomy" id="591449"/>
    <lineage>
        <taxon>Eukaryota</taxon>
        <taxon>Metazoa</taxon>
        <taxon>Ecdysozoa</taxon>
        <taxon>Nematoda</taxon>
        <taxon>Chromadorea</taxon>
        <taxon>Rhabditida</taxon>
        <taxon>Tylenchina</taxon>
        <taxon>Panagrolaimomorpha</taxon>
        <taxon>Panagrolaimoidea</taxon>
        <taxon>Panagrolaimidae</taxon>
        <taxon>Panagrolaimus</taxon>
    </lineage>
</organism>
<protein>
    <submittedName>
        <fullName evidence="2">Tc1-like transposase DDE domain-containing protein</fullName>
    </submittedName>
</protein>
<name>A0AC34RR90_9BILA</name>
<evidence type="ECO:0000313" key="1">
    <source>
        <dbReference type="Proteomes" id="UP000887576"/>
    </source>
</evidence>
<evidence type="ECO:0000313" key="2">
    <source>
        <dbReference type="WBParaSite" id="JU765_v2.g9186.t1"/>
    </source>
</evidence>
<proteinExistence type="predicted"/>
<reference evidence="2" key="1">
    <citation type="submission" date="2022-11" db="UniProtKB">
        <authorList>
            <consortium name="WormBaseParasite"/>
        </authorList>
    </citation>
    <scope>IDENTIFICATION</scope>
</reference>
<sequence>MGLNHWSGRKIAKKIKRLPDVACKFFKNPRSVGTRKASGRPPKQAERDKRHIHNAASNSTRSANKTHHELNLNVHDETVRLVLQNDQDIELSEMVRAPTLEDFHKLKRLEFARNNMATNWKHQDNTTIHASSNTMNWFQRNQINVIKWPTRSPDLNPMENLWGILVRRVYANNRHYNEVNELKTAILRAWLSVDGSILDNHVLSMPKRIADVLEAGGKPIKY</sequence>